<dbReference type="KEGG" id="schv:BRCON_0758"/>
<dbReference type="Pfam" id="PF08543">
    <property type="entry name" value="Phos_pyr_kin"/>
    <property type="match status" value="1"/>
</dbReference>
<sequence length="264" mass="27204">MVKCLTIAGSDSGGGAGIQGDLKTFTVLGAYGMSAITALTAQNTLGVSAIHEVPSEFVREQIRIVLSDLGCDAAKTGMLANQSVILVVAEELAKVPELPVVVDPVMVSTTGARLLAEDAIDLLREKLVPRATLVTPNCPEAAILANHPIQNLNDAIAAARRIAGLGPSAVLVKGGDATFDADVVTDVLCIGDEIELLRAPRIATRHTHGSGCALSSAICVGLARGMDVREAVAFGRTFIRRAIEQAVVVGQGASPVNHLSALSS</sequence>
<dbReference type="InterPro" id="IPR004399">
    <property type="entry name" value="HMP/HMP-P_kinase_dom"/>
</dbReference>
<dbReference type="GO" id="GO:0008972">
    <property type="term" value="F:phosphomethylpyrimidine kinase activity"/>
    <property type="evidence" value="ECO:0007669"/>
    <property type="project" value="InterPro"/>
</dbReference>
<dbReference type="Proteomes" id="UP000262583">
    <property type="component" value="Chromosome"/>
</dbReference>
<evidence type="ECO:0000256" key="4">
    <source>
        <dbReference type="ARBA" id="ARBA00022741"/>
    </source>
</evidence>
<proteinExistence type="predicted"/>
<feature type="domain" description="Pyridoxamine kinase/Phosphomethylpyrimidine kinase" evidence="7">
    <location>
        <begin position="11"/>
        <end position="257"/>
    </location>
</feature>
<evidence type="ECO:0000256" key="3">
    <source>
        <dbReference type="ARBA" id="ARBA00022679"/>
    </source>
</evidence>
<dbReference type="PANTHER" id="PTHR20858">
    <property type="entry name" value="PHOSPHOMETHYLPYRIMIDINE KINASE"/>
    <property type="match status" value="1"/>
</dbReference>
<dbReference type="PANTHER" id="PTHR20858:SF17">
    <property type="entry name" value="HYDROXYMETHYLPYRIMIDINE_PHOSPHOMETHYLPYRIMIDINE KINASE THI20-RELATED"/>
    <property type="match status" value="1"/>
</dbReference>
<keyword evidence="5 8" id="KW-0418">Kinase</keyword>
<evidence type="ECO:0000256" key="5">
    <source>
        <dbReference type="ARBA" id="ARBA00022777"/>
    </source>
</evidence>
<evidence type="ECO:0000256" key="1">
    <source>
        <dbReference type="ARBA" id="ARBA00004948"/>
    </source>
</evidence>
<dbReference type="GO" id="GO:0008902">
    <property type="term" value="F:hydroxymethylpyrimidine kinase activity"/>
    <property type="evidence" value="ECO:0007669"/>
    <property type="project" value="UniProtKB-EC"/>
</dbReference>
<evidence type="ECO:0000256" key="2">
    <source>
        <dbReference type="ARBA" id="ARBA00012135"/>
    </source>
</evidence>
<organism evidence="8 9">
    <name type="scientific">Sumerlaea chitinivorans</name>
    <dbReference type="NCBI Taxonomy" id="2250252"/>
    <lineage>
        <taxon>Bacteria</taxon>
        <taxon>Candidatus Sumerlaeota</taxon>
        <taxon>Candidatus Sumerlaeia</taxon>
        <taxon>Candidatus Sumerlaeales</taxon>
        <taxon>Candidatus Sumerlaeaceae</taxon>
        <taxon>Candidatus Sumerlaea</taxon>
    </lineage>
</organism>
<evidence type="ECO:0000259" key="7">
    <source>
        <dbReference type="Pfam" id="PF08543"/>
    </source>
</evidence>
<comment type="pathway">
    <text evidence="1">Cofactor biosynthesis; thiamine diphosphate biosynthesis.</text>
</comment>
<dbReference type="SUPFAM" id="SSF53613">
    <property type="entry name" value="Ribokinase-like"/>
    <property type="match status" value="1"/>
</dbReference>
<dbReference type="FunFam" id="3.40.1190.20:FF:000003">
    <property type="entry name" value="Phosphomethylpyrimidine kinase ThiD"/>
    <property type="match status" value="1"/>
</dbReference>
<keyword evidence="6" id="KW-0067">ATP-binding</keyword>
<accession>A0A2Z4Y518</accession>
<name>A0A2Z4Y518_SUMC1</name>
<dbReference type="InterPro" id="IPR013749">
    <property type="entry name" value="PM/HMP-P_kinase-1"/>
</dbReference>
<keyword evidence="4" id="KW-0547">Nucleotide-binding</keyword>
<keyword evidence="3" id="KW-0808">Transferase</keyword>
<dbReference type="InterPro" id="IPR029056">
    <property type="entry name" value="Ribokinase-like"/>
</dbReference>
<dbReference type="NCBIfam" id="TIGR00097">
    <property type="entry name" value="HMP-P_kinase"/>
    <property type="match status" value="1"/>
</dbReference>
<dbReference type="GO" id="GO:0005829">
    <property type="term" value="C:cytosol"/>
    <property type="evidence" value="ECO:0007669"/>
    <property type="project" value="TreeGrafter"/>
</dbReference>
<dbReference type="EC" id="2.7.1.49" evidence="2"/>
<dbReference type="CDD" id="cd01169">
    <property type="entry name" value="HMPP_kinase"/>
    <property type="match status" value="1"/>
</dbReference>
<dbReference type="Gene3D" id="3.40.1190.20">
    <property type="match status" value="1"/>
</dbReference>
<protein>
    <recommendedName>
        <fullName evidence="2">hydroxymethylpyrimidine kinase</fullName>
        <ecNumber evidence="2">2.7.1.49</ecNumber>
    </recommendedName>
</protein>
<dbReference type="GO" id="GO:0005524">
    <property type="term" value="F:ATP binding"/>
    <property type="evidence" value="ECO:0007669"/>
    <property type="project" value="UniProtKB-KW"/>
</dbReference>
<evidence type="ECO:0000313" key="9">
    <source>
        <dbReference type="Proteomes" id="UP000262583"/>
    </source>
</evidence>
<reference evidence="8 9" key="1">
    <citation type="submission" date="2018-05" db="EMBL/GenBank/DDBJ databases">
        <title>A metagenomic window into the 2 km-deep terrestrial subsurface aquifer revealed taxonomically and functionally diverse microbial community comprising novel uncultured bacterial lineages.</title>
        <authorList>
            <person name="Kadnikov V.V."/>
            <person name="Mardanov A.V."/>
            <person name="Beletsky A.V."/>
            <person name="Banks D."/>
            <person name="Pimenov N.V."/>
            <person name="Frank Y.A."/>
            <person name="Karnachuk O.V."/>
            <person name="Ravin N.V."/>
        </authorList>
    </citation>
    <scope>NUCLEOTIDE SEQUENCE [LARGE SCALE GENOMIC DNA]</scope>
    <source>
        <strain evidence="8">BY</strain>
    </source>
</reference>
<dbReference type="AlphaFoldDB" id="A0A2Z4Y518"/>
<evidence type="ECO:0000256" key="6">
    <source>
        <dbReference type="ARBA" id="ARBA00022840"/>
    </source>
</evidence>
<dbReference type="EMBL" id="CP030759">
    <property type="protein sequence ID" value="AXA35535.1"/>
    <property type="molecule type" value="Genomic_DNA"/>
</dbReference>
<evidence type="ECO:0000313" key="8">
    <source>
        <dbReference type="EMBL" id="AXA35535.1"/>
    </source>
</evidence>
<dbReference type="GO" id="GO:0009228">
    <property type="term" value="P:thiamine biosynthetic process"/>
    <property type="evidence" value="ECO:0007669"/>
    <property type="project" value="InterPro"/>
</dbReference>
<gene>
    <name evidence="8" type="ORF">BRCON_0758</name>
</gene>